<accession>A0A8I0U536</accession>
<comment type="caution">
    <text evidence="2">The sequence shown here is derived from an EMBL/GenBank/DDBJ whole genome shotgun (WGS) entry which is preliminary data.</text>
</comment>
<gene>
    <name evidence="2" type="ORF">CYG68_04050</name>
</gene>
<sequence length="179" mass="20735">MHHPVRLFFIRAAIIDRQKKTAVTTGEAMIRLCPVSKDNWEACVDLEVREDQEDFVASNVYSLAQLQFVNNFSADVIYDDETMIGFAMYGIDDDDGMFWIWRFMLDAQFQGKGLGKAAFSALLEKITAMNNAREQPLPWLRLSYEPENEFAKHFYQRFGFKVVQMMDFGEEMAQMPLSS</sequence>
<dbReference type="PANTHER" id="PTHR43617:SF2">
    <property type="entry name" value="UPF0039 PROTEIN SLL0451"/>
    <property type="match status" value="1"/>
</dbReference>
<dbReference type="EMBL" id="PKLF01000003">
    <property type="protein sequence ID" value="MBE8611589.1"/>
    <property type="molecule type" value="Genomic_DNA"/>
</dbReference>
<dbReference type="InterPro" id="IPR050276">
    <property type="entry name" value="MshD_Acetyltransferase"/>
</dbReference>
<dbReference type="Proteomes" id="UP000650477">
    <property type="component" value="Unassembled WGS sequence"/>
</dbReference>
<dbReference type="PROSITE" id="PS51186">
    <property type="entry name" value="GNAT"/>
    <property type="match status" value="1"/>
</dbReference>
<dbReference type="Pfam" id="PF00583">
    <property type="entry name" value="Acetyltransf_1"/>
    <property type="match status" value="1"/>
</dbReference>
<organism evidence="2 3">
    <name type="scientific">Morganella morganii</name>
    <name type="common">Proteus morganii</name>
    <dbReference type="NCBI Taxonomy" id="582"/>
    <lineage>
        <taxon>Bacteria</taxon>
        <taxon>Pseudomonadati</taxon>
        <taxon>Pseudomonadota</taxon>
        <taxon>Gammaproteobacteria</taxon>
        <taxon>Enterobacterales</taxon>
        <taxon>Morganellaceae</taxon>
        <taxon>Morganella</taxon>
    </lineage>
</organism>
<reference evidence="2" key="1">
    <citation type="submission" date="2017-12" db="EMBL/GenBank/DDBJ databases">
        <title>Genome sequencing and analysis.</title>
        <authorList>
            <person name="Huang Y.-T."/>
        </authorList>
    </citation>
    <scope>NUCLEOTIDE SEQUENCE</scope>
    <source>
        <strain evidence="2">VGH116</strain>
    </source>
</reference>
<dbReference type="CDD" id="cd04301">
    <property type="entry name" value="NAT_SF"/>
    <property type="match status" value="1"/>
</dbReference>
<proteinExistence type="predicted"/>
<dbReference type="InterPro" id="IPR000182">
    <property type="entry name" value="GNAT_dom"/>
</dbReference>
<protein>
    <submittedName>
        <fullName evidence="2">Spermidine acetyltransferase</fullName>
    </submittedName>
</protein>
<keyword evidence="2" id="KW-0808">Transferase</keyword>
<dbReference type="GO" id="GO:0016747">
    <property type="term" value="F:acyltransferase activity, transferring groups other than amino-acyl groups"/>
    <property type="evidence" value="ECO:0007669"/>
    <property type="project" value="InterPro"/>
</dbReference>
<evidence type="ECO:0000313" key="3">
    <source>
        <dbReference type="Proteomes" id="UP000650477"/>
    </source>
</evidence>
<dbReference type="InterPro" id="IPR016181">
    <property type="entry name" value="Acyl_CoA_acyltransferase"/>
</dbReference>
<dbReference type="PANTHER" id="PTHR43617">
    <property type="entry name" value="L-AMINO ACID N-ACETYLTRANSFERASE"/>
    <property type="match status" value="1"/>
</dbReference>
<dbReference type="SUPFAM" id="SSF55729">
    <property type="entry name" value="Acyl-CoA N-acyltransferases (Nat)"/>
    <property type="match status" value="1"/>
</dbReference>
<dbReference type="Gene3D" id="3.40.630.30">
    <property type="match status" value="1"/>
</dbReference>
<name>A0A8I0U536_MORMO</name>
<evidence type="ECO:0000313" key="2">
    <source>
        <dbReference type="EMBL" id="MBE8611589.1"/>
    </source>
</evidence>
<feature type="domain" description="N-acetyltransferase" evidence="1">
    <location>
        <begin position="30"/>
        <end position="177"/>
    </location>
</feature>
<dbReference type="AlphaFoldDB" id="A0A8I0U536"/>
<evidence type="ECO:0000259" key="1">
    <source>
        <dbReference type="PROSITE" id="PS51186"/>
    </source>
</evidence>